<evidence type="ECO:0000313" key="2">
    <source>
        <dbReference type="Proteomes" id="UP000286077"/>
    </source>
</evidence>
<dbReference type="EMBL" id="QSAQ01000077">
    <property type="protein sequence ID" value="RGW62625.1"/>
    <property type="molecule type" value="Genomic_DNA"/>
</dbReference>
<dbReference type="AlphaFoldDB" id="A0AA92U0R9"/>
<proteinExistence type="predicted"/>
<sequence length="151" mass="17838">MSFASLGTFSNNVESALIPCYDLNIDKYIQKSKEIFDWMEIMEYPPHIFTCQNGCYFLLSMTKNVTGLDTNFYHWLILNAKGEVIANIVSFSKNINNCYIKDGKIHMVTFDYDDEFFFKEQSERIPIKERDFIVGKKLILYKENKFYVEAR</sequence>
<organism evidence="1 2">
    <name type="scientific">Segatella copri</name>
    <dbReference type="NCBI Taxonomy" id="165179"/>
    <lineage>
        <taxon>Bacteria</taxon>
        <taxon>Pseudomonadati</taxon>
        <taxon>Bacteroidota</taxon>
        <taxon>Bacteroidia</taxon>
        <taxon>Bacteroidales</taxon>
        <taxon>Prevotellaceae</taxon>
        <taxon>Segatella</taxon>
    </lineage>
</organism>
<comment type="caution">
    <text evidence="1">The sequence shown here is derived from an EMBL/GenBank/DDBJ whole genome shotgun (WGS) entry which is preliminary data.</text>
</comment>
<protein>
    <submittedName>
        <fullName evidence="1">Uncharacterized protein</fullName>
    </submittedName>
</protein>
<name>A0AA92U0R9_9BACT</name>
<accession>A0AA92U0R9</accession>
<gene>
    <name evidence="1" type="ORF">DWV60_15995</name>
</gene>
<reference evidence="1 2" key="1">
    <citation type="submission" date="2018-08" db="EMBL/GenBank/DDBJ databases">
        <title>A genome reference for cultivated species of the human gut microbiota.</title>
        <authorList>
            <person name="Zou Y."/>
            <person name="Xue W."/>
            <person name="Luo G."/>
        </authorList>
    </citation>
    <scope>NUCLEOTIDE SEQUENCE [LARGE SCALE GENOMIC DNA]</scope>
    <source>
        <strain evidence="1 2">AF11-14</strain>
    </source>
</reference>
<dbReference type="Proteomes" id="UP000286077">
    <property type="component" value="Unassembled WGS sequence"/>
</dbReference>
<evidence type="ECO:0000313" key="1">
    <source>
        <dbReference type="EMBL" id="RGW62625.1"/>
    </source>
</evidence>